<feature type="transmembrane region" description="Helical" evidence="1">
    <location>
        <begin position="19"/>
        <end position="38"/>
    </location>
</feature>
<reference evidence="2 3" key="1">
    <citation type="submission" date="2019-07" db="EMBL/GenBank/DDBJ databases">
        <title>Whole genome shotgun sequence of Cellulomonas terrae NBRC 100819.</title>
        <authorList>
            <person name="Hosoyama A."/>
            <person name="Uohara A."/>
            <person name="Ohji S."/>
            <person name="Ichikawa N."/>
        </authorList>
    </citation>
    <scope>NUCLEOTIDE SEQUENCE [LARGE SCALE GENOMIC DNA]</scope>
    <source>
        <strain evidence="2 3">NBRC 100819</strain>
    </source>
</reference>
<accession>A0A511JKG7</accession>
<proteinExistence type="predicted"/>
<dbReference type="Pfam" id="PF03729">
    <property type="entry name" value="DUF308"/>
    <property type="match status" value="2"/>
</dbReference>
<dbReference type="EMBL" id="BJWH01000009">
    <property type="protein sequence ID" value="GEL98508.1"/>
    <property type="molecule type" value="Genomic_DNA"/>
</dbReference>
<dbReference type="OrthoDB" id="3829721at2"/>
<protein>
    <recommendedName>
        <fullName evidence="4">HdeD family acid-resistance protein</fullName>
    </recommendedName>
</protein>
<keyword evidence="1" id="KW-0472">Membrane</keyword>
<evidence type="ECO:0000313" key="2">
    <source>
        <dbReference type="EMBL" id="GEL98508.1"/>
    </source>
</evidence>
<feature type="transmembrane region" description="Helical" evidence="1">
    <location>
        <begin position="158"/>
        <end position="182"/>
    </location>
</feature>
<feature type="transmembrane region" description="Helical" evidence="1">
    <location>
        <begin position="102"/>
        <end position="126"/>
    </location>
</feature>
<organism evidence="2 3">
    <name type="scientific">Cellulomonas terrae</name>
    <dbReference type="NCBI Taxonomy" id="311234"/>
    <lineage>
        <taxon>Bacteria</taxon>
        <taxon>Bacillati</taxon>
        <taxon>Actinomycetota</taxon>
        <taxon>Actinomycetes</taxon>
        <taxon>Micrococcales</taxon>
        <taxon>Cellulomonadaceae</taxon>
        <taxon>Cellulomonas</taxon>
    </lineage>
</organism>
<dbReference type="InterPro" id="IPR052712">
    <property type="entry name" value="Acid_resist_chaperone_HdeD"/>
</dbReference>
<comment type="caution">
    <text evidence="2">The sequence shown here is derived from an EMBL/GenBank/DDBJ whole genome shotgun (WGS) entry which is preliminary data.</text>
</comment>
<dbReference type="InterPro" id="IPR005325">
    <property type="entry name" value="DUF308_memb"/>
</dbReference>
<keyword evidence="1" id="KW-0812">Transmembrane</keyword>
<dbReference type="Proteomes" id="UP000321049">
    <property type="component" value="Unassembled WGS sequence"/>
</dbReference>
<keyword evidence="1" id="KW-1133">Transmembrane helix</keyword>
<dbReference type="GO" id="GO:0005886">
    <property type="term" value="C:plasma membrane"/>
    <property type="evidence" value="ECO:0007669"/>
    <property type="project" value="TreeGrafter"/>
</dbReference>
<evidence type="ECO:0000313" key="3">
    <source>
        <dbReference type="Proteomes" id="UP000321049"/>
    </source>
</evidence>
<sequence>MSDDLTAADVSSALVRRSWWVPVLRGIVLLVLGLLMLVQPLWSVTALVWIFGIFALLDGIVTVVQWFVNRKEPGAGWFLLSGLVGIGFGVVVVLWTPETAQILFYLIAGWVLVLGVLGIIASVVLYRARDAGWTWVLTFGLVNFLFGLLLLTHPQESVKVVVVLLGLFAFVGGVVLVVSGFATKQVVNELGSSSATV</sequence>
<feature type="transmembrane region" description="Helical" evidence="1">
    <location>
        <begin position="74"/>
        <end position="95"/>
    </location>
</feature>
<evidence type="ECO:0008006" key="4">
    <source>
        <dbReference type="Google" id="ProtNLM"/>
    </source>
</evidence>
<feature type="transmembrane region" description="Helical" evidence="1">
    <location>
        <begin position="45"/>
        <end position="68"/>
    </location>
</feature>
<evidence type="ECO:0000256" key="1">
    <source>
        <dbReference type="SAM" id="Phobius"/>
    </source>
</evidence>
<keyword evidence="3" id="KW-1185">Reference proteome</keyword>
<name>A0A511JKG7_9CELL</name>
<dbReference type="PANTHER" id="PTHR34989">
    <property type="entry name" value="PROTEIN HDED"/>
    <property type="match status" value="1"/>
</dbReference>
<gene>
    <name evidence="2" type="ORF">CTE05_20550</name>
</gene>
<feature type="transmembrane region" description="Helical" evidence="1">
    <location>
        <begin position="132"/>
        <end position="151"/>
    </location>
</feature>
<dbReference type="RefSeq" id="WP_146846029.1">
    <property type="nucleotide sequence ID" value="NZ_BJWH01000009.1"/>
</dbReference>
<dbReference type="AlphaFoldDB" id="A0A511JKG7"/>
<dbReference type="PANTHER" id="PTHR34989:SF1">
    <property type="entry name" value="PROTEIN HDED"/>
    <property type="match status" value="1"/>
</dbReference>